<accession>A0ABS3LG09</accession>
<protein>
    <submittedName>
        <fullName evidence="11">Substrate-binding domain-containing protein</fullName>
    </submittedName>
</protein>
<keyword evidence="9" id="KW-0472">Membrane</keyword>
<comment type="similarity">
    <text evidence="3">Belongs to the PstS family.</text>
</comment>
<comment type="caution">
    <text evidence="11">The sequence shown here is derived from an EMBL/GenBank/DDBJ whole genome shotgun (WGS) entry which is preliminary data.</text>
</comment>
<dbReference type="PANTHER" id="PTHR30570">
    <property type="entry name" value="PERIPLASMIC PHOSPHATE BINDING COMPONENT OF PHOSPHATE ABC TRANSPORTER"/>
    <property type="match status" value="1"/>
</dbReference>
<evidence type="ECO:0000259" key="10">
    <source>
        <dbReference type="Pfam" id="PF12849"/>
    </source>
</evidence>
<evidence type="ECO:0000256" key="9">
    <source>
        <dbReference type="SAM" id="Phobius"/>
    </source>
</evidence>
<feature type="domain" description="PBP" evidence="10">
    <location>
        <begin position="193"/>
        <end position="379"/>
    </location>
</feature>
<comment type="function">
    <text evidence="1">Part of the ABC transporter complex PstSACB involved in phosphate import.</text>
</comment>
<keyword evidence="5" id="KW-0592">Phosphate transport</keyword>
<comment type="subunit">
    <text evidence="4">The complex is composed of two ATP-binding proteins (PstB), two transmembrane proteins (PstC and PstA) and a solute-binding protein (PstS).</text>
</comment>
<dbReference type="Pfam" id="PF12849">
    <property type="entry name" value="PBP_like_2"/>
    <property type="match status" value="1"/>
</dbReference>
<evidence type="ECO:0000313" key="11">
    <source>
        <dbReference type="EMBL" id="MBO1308577.1"/>
    </source>
</evidence>
<dbReference type="InterPro" id="IPR050811">
    <property type="entry name" value="Phosphate_ABC_transporter"/>
</dbReference>
<dbReference type="RefSeq" id="WP_207675569.1">
    <property type="nucleotide sequence ID" value="NZ_JAFREM010000037.1"/>
</dbReference>
<comment type="subcellular location">
    <subcellularLocation>
        <location evidence="2">Cell membrane</location>
        <topology evidence="2">Lipid-anchor</topology>
    </subcellularLocation>
</comment>
<evidence type="ECO:0000256" key="4">
    <source>
        <dbReference type="ARBA" id="ARBA00011529"/>
    </source>
</evidence>
<keyword evidence="9" id="KW-1133">Transmembrane helix</keyword>
<dbReference type="SUPFAM" id="SSF53850">
    <property type="entry name" value="Periplasmic binding protein-like II"/>
    <property type="match status" value="1"/>
</dbReference>
<evidence type="ECO:0000256" key="8">
    <source>
        <dbReference type="ARBA" id="ARBA00023288"/>
    </source>
</evidence>
<feature type="transmembrane region" description="Helical" evidence="9">
    <location>
        <begin position="7"/>
        <end position="28"/>
    </location>
</feature>
<dbReference type="Proteomes" id="UP000664601">
    <property type="component" value="Unassembled WGS sequence"/>
</dbReference>
<feature type="transmembrane region" description="Helical" evidence="9">
    <location>
        <begin position="40"/>
        <end position="61"/>
    </location>
</feature>
<evidence type="ECO:0000256" key="6">
    <source>
        <dbReference type="ARBA" id="ARBA00022729"/>
    </source>
</evidence>
<dbReference type="InterPro" id="IPR024370">
    <property type="entry name" value="PBP_domain"/>
</dbReference>
<evidence type="ECO:0000256" key="3">
    <source>
        <dbReference type="ARBA" id="ARBA00008725"/>
    </source>
</evidence>
<sequence length="394" mass="43465">MVNKRFIMLRLLLTLLIVAGYLGILVKLEYLQQLRWVDNLIGAMPVVLLTGIGFFLVLLVWKIRREIQSATIVLAILTVLWGLLLIPAITGNWFPGSRIPETGSASPVLSKYEPFLVDTKVAKLTQSASLSLDADLPRLDGALALYPLYASFVQAVYDEEAFSEEVIACSNTPRAYEAIISGERDIIFVAGPSDTQLAEAEKAGVELVFTEIGKEAFVFLVGDTNPIDGLTQQQLRNIYSGKTAKWRTLGWKDGGKMIVYQRPEGSGSQTGLQAMMGELPIQKPQPLPDDQLFGTGSMMKQVSVKWQGVQPAIGYSYRYFAQTMYPNDQAKLLAIDGVYPSNETIAAGEYPFASGFYAVTRGEPVGNAKRLIDWILSEEGQYLVEETGYVPLEK</sequence>
<dbReference type="EMBL" id="JAFREM010000037">
    <property type="protein sequence ID" value="MBO1308577.1"/>
    <property type="molecule type" value="Genomic_DNA"/>
</dbReference>
<evidence type="ECO:0000256" key="5">
    <source>
        <dbReference type="ARBA" id="ARBA00022592"/>
    </source>
</evidence>
<evidence type="ECO:0000256" key="2">
    <source>
        <dbReference type="ARBA" id="ARBA00004193"/>
    </source>
</evidence>
<feature type="transmembrane region" description="Helical" evidence="9">
    <location>
        <begin position="73"/>
        <end position="94"/>
    </location>
</feature>
<organism evidence="11 12">
    <name type="scientific">Candidatus Enterococcus moelleringii</name>
    <dbReference type="NCBI Taxonomy" id="2815325"/>
    <lineage>
        <taxon>Bacteria</taxon>
        <taxon>Bacillati</taxon>
        <taxon>Bacillota</taxon>
        <taxon>Bacilli</taxon>
        <taxon>Lactobacillales</taxon>
        <taxon>Enterococcaceae</taxon>
        <taxon>Enterococcus</taxon>
    </lineage>
</organism>
<keyword evidence="5" id="KW-0813">Transport</keyword>
<keyword evidence="12" id="KW-1185">Reference proteome</keyword>
<keyword evidence="6" id="KW-0732">Signal</keyword>
<gene>
    <name evidence="11" type="ORF">JZO70_20550</name>
</gene>
<evidence type="ECO:0000256" key="1">
    <source>
        <dbReference type="ARBA" id="ARBA00002841"/>
    </source>
</evidence>
<proteinExistence type="inferred from homology"/>
<dbReference type="PANTHER" id="PTHR30570:SF1">
    <property type="entry name" value="PHOSPHATE-BINDING PROTEIN PSTS"/>
    <property type="match status" value="1"/>
</dbReference>
<name>A0ABS3LG09_9ENTE</name>
<dbReference type="Gene3D" id="3.40.190.10">
    <property type="entry name" value="Periplasmic binding protein-like II"/>
    <property type="match status" value="2"/>
</dbReference>
<evidence type="ECO:0000256" key="7">
    <source>
        <dbReference type="ARBA" id="ARBA00023139"/>
    </source>
</evidence>
<keyword evidence="7" id="KW-0564">Palmitate</keyword>
<keyword evidence="8" id="KW-0449">Lipoprotein</keyword>
<reference evidence="11 12" key="1">
    <citation type="submission" date="2021-03" db="EMBL/GenBank/DDBJ databases">
        <title>Enterococcal diversity collection.</title>
        <authorList>
            <person name="Gilmore M.S."/>
            <person name="Schwartzman J."/>
            <person name="Van Tyne D."/>
            <person name="Martin M."/>
            <person name="Earl A.M."/>
            <person name="Manson A.L."/>
            <person name="Straub T."/>
            <person name="Salamzade R."/>
            <person name="Saavedra J."/>
            <person name="Lebreton F."/>
            <person name="Prichula J."/>
            <person name="Schaufler K."/>
            <person name="Gaca A."/>
            <person name="Sgardioli B."/>
            <person name="Wagenaar J."/>
            <person name="Strong T."/>
        </authorList>
    </citation>
    <scope>NUCLEOTIDE SEQUENCE [LARGE SCALE GENOMIC DNA]</scope>
    <source>
        <strain evidence="11 12">669A</strain>
    </source>
</reference>
<evidence type="ECO:0000313" key="12">
    <source>
        <dbReference type="Proteomes" id="UP000664601"/>
    </source>
</evidence>
<keyword evidence="9" id="KW-0812">Transmembrane</keyword>